<organism evidence="2 3">
    <name type="scientific">Puccinia graminis f. sp. tritici</name>
    <dbReference type="NCBI Taxonomy" id="56615"/>
    <lineage>
        <taxon>Eukaryota</taxon>
        <taxon>Fungi</taxon>
        <taxon>Dikarya</taxon>
        <taxon>Basidiomycota</taxon>
        <taxon>Pucciniomycotina</taxon>
        <taxon>Pucciniomycetes</taxon>
        <taxon>Pucciniales</taxon>
        <taxon>Pucciniaceae</taxon>
        <taxon>Puccinia</taxon>
    </lineage>
</organism>
<accession>A0A5B0QSR8</accession>
<dbReference type="Proteomes" id="UP000324748">
    <property type="component" value="Unassembled WGS sequence"/>
</dbReference>
<evidence type="ECO:0000256" key="1">
    <source>
        <dbReference type="SAM" id="MobiDB-lite"/>
    </source>
</evidence>
<proteinExistence type="predicted"/>
<evidence type="ECO:0000313" key="2">
    <source>
        <dbReference type="EMBL" id="KAA1116342.1"/>
    </source>
</evidence>
<evidence type="ECO:0000313" key="3">
    <source>
        <dbReference type="Proteomes" id="UP000324748"/>
    </source>
</evidence>
<gene>
    <name evidence="2" type="ORF">PGT21_010025</name>
</gene>
<name>A0A5B0QSR8_PUCGR</name>
<dbReference type="AlphaFoldDB" id="A0A5B0QSR8"/>
<reference evidence="2 3" key="1">
    <citation type="submission" date="2019-05" db="EMBL/GenBank/DDBJ databases">
        <title>Emergence of the Ug99 lineage of the wheat stem rust pathogen through somatic hybridization.</title>
        <authorList>
            <person name="Li F."/>
            <person name="Upadhyaya N.M."/>
            <person name="Sperschneider J."/>
            <person name="Matny O."/>
            <person name="Nguyen-Phuc H."/>
            <person name="Mago R."/>
            <person name="Raley C."/>
            <person name="Miller M.E."/>
            <person name="Silverstein K.A.T."/>
            <person name="Henningsen E."/>
            <person name="Hirsch C.D."/>
            <person name="Visser B."/>
            <person name="Pretorius Z.A."/>
            <person name="Steffenson B.J."/>
            <person name="Schwessinger B."/>
            <person name="Dodds P.N."/>
            <person name="Figueroa M."/>
        </authorList>
    </citation>
    <scope>NUCLEOTIDE SEQUENCE [LARGE SCALE GENOMIC DNA]</scope>
    <source>
        <strain evidence="2">21-0</strain>
    </source>
</reference>
<feature type="region of interest" description="Disordered" evidence="1">
    <location>
        <begin position="1"/>
        <end position="46"/>
    </location>
</feature>
<protein>
    <submittedName>
        <fullName evidence="2">Uncharacterized protein</fullName>
    </submittedName>
</protein>
<sequence>MIHDAPLEGTQLHPGPPQLDWGELSRGTPPANRLPPLQQNPGDQDDSVPCYLHLLLRLHSPMPQLAKSISNAGGKLGL</sequence>
<keyword evidence="3" id="KW-1185">Reference proteome</keyword>
<comment type="caution">
    <text evidence="2">The sequence shown here is derived from an EMBL/GenBank/DDBJ whole genome shotgun (WGS) entry which is preliminary data.</text>
</comment>
<dbReference type="EMBL" id="VSWC01000003">
    <property type="protein sequence ID" value="KAA1116342.1"/>
    <property type="molecule type" value="Genomic_DNA"/>
</dbReference>